<dbReference type="Proteomes" id="UP000441717">
    <property type="component" value="Unassembled WGS sequence"/>
</dbReference>
<evidence type="ECO:0000259" key="5">
    <source>
        <dbReference type="PROSITE" id="PS50949"/>
    </source>
</evidence>
<dbReference type="InterPro" id="IPR000524">
    <property type="entry name" value="Tscrpt_reg_HTH_GntR"/>
</dbReference>
<dbReference type="EMBL" id="WHYR01000056">
    <property type="protein sequence ID" value="MQL53594.1"/>
    <property type="molecule type" value="Genomic_DNA"/>
</dbReference>
<keyword evidence="2" id="KW-0238">DNA-binding</keyword>
<dbReference type="InterPro" id="IPR028978">
    <property type="entry name" value="Chorismate_lyase_/UTRA_dom_sf"/>
</dbReference>
<evidence type="ECO:0000256" key="1">
    <source>
        <dbReference type="ARBA" id="ARBA00023015"/>
    </source>
</evidence>
<dbReference type="GO" id="GO:0045892">
    <property type="term" value="P:negative regulation of DNA-templated transcription"/>
    <property type="evidence" value="ECO:0007669"/>
    <property type="project" value="TreeGrafter"/>
</dbReference>
<feature type="domain" description="HTH gntR-type" evidence="5">
    <location>
        <begin position="38"/>
        <end position="110"/>
    </location>
</feature>
<dbReference type="PANTHER" id="PTHR44846:SF1">
    <property type="entry name" value="MANNOSYL-D-GLYCERATE TRANSPORT_METABOLISM SYSTEM REPRESSOR MNGR-RELATED"/>
    <property type="match status" value="1"/>
</dbReference>
<dbReference type="InterPro" id="IPR011663">
    <property type="entry name" value="UTRA"/>
</dbReference>
<evidence type="ECO:0000256" key="3">
    <source>
        <dbReference type="ARBA" id="ARBA00023163"/>
    </source>
</evidence>
<organism evidence="6 7">
    <name type="scientific">Desulfofundulus thermobenzoicus</name>
    <dbReference type="NCBI Taxonomy" id="29376"/>
    <lineage>
        <taxon>Bacteria</taxon>
        <taxon>Bacillati</taxon>
        <taxon>Bacillota</taxon>
        <taxon>Clostridia</taxon>
        <taxon>Eubacteriales</taxon>
        <taxon>Peptococcaceae</taxon>
        <taxon>Desulfofundulus</taxon>
    </lineage>
</organism>
<dbReference type="GO" id="GO:0003700">
    <property type="term" value="F:DNA-binding transcription factor activity"/>
    <property type="evidence" value="ECO:0007669"/>
    <property type="project" value="InterPro"/>
</dbReference>
<keyword evidence="3" id="KW-0804">Transcription</keyword>
<dbReference type="InterPro" id="IPR036390">
    <property type="entry name" value="WH_DNA-bd_sf"/>
</dbReference>
<dbReference type="Gene3D" id="3.40.1410.10">
    <property type="entry name" value="Chorismate lyase-like"/>
    <property type="match status" value="1"/>
</dbReference>
<reference evidence="6 7" key="1">
    <citation type="submission" date="2019-10" db="EMBL/GenBank/DDBJ databases">
        <title>Comparative genomics of sulfur disproportionating microorganisms.</title>
        <authorList>
            <person name="Ward L.M."/>
            <person name="Bertran E."/>
            <person name="Johnston D."/>
        </authorList>
    </citation>
    <scope>NUCLEOTIDE SEQUENCE [LARGE SCALE GENOMIC DNA]</scope>
    <source>
        <strain evidence="6 7">DSM 14055</strain>
    </source>
</reference>
<dbReference type="SMART" id="SM00345">
    <property type="entry name" value="HTH_GNTR"/>
    <property type="match status" value="1"/>
</dbReference>
<protein>
    <submittedName>
        <fullName evidence="6">UTRA domain-containing protein</fullName>
    </submittedName>
</protein>
<feature type="transmembrane region" description="Helical" evidence="4">
    <location>
        <begin position="12"/>
        <end position="32"/>
    </location>
</feature>
<accession>A0A6N7IU31</accession>
<dbReference type="Pfam" id="PF00392">
    <property type="entry name" value="GntR"/>
    <property type="match status" value="1"/>
</dbReference>
<dbReference type="GO" id="GO:0003677">
    <property type="term" value="F:DNA binding"/>
    <property type="evidence" value="ECO:0007669"/>
    <property type="project" value="UniProtKB-KW"/>
</dbReference>
<keyword evidence="7" id="KW-1185">Reference proteome</keyword>
<keyword evidence="4" id="KW-1133">Transmembrane helix</keyword>
<gene>
    <name evidence="6" type="ORF">GFC01_15245</name>
</gene>
<dbReference type="AlphaFoldDB" id="A0A6N7IU31"/>
<dbReference type="PANTHER" id="PTHR44846">
    <property type="entry name" value="MANNOSYL-D-GLYCERATE TRANSPORT/METABOLISM SYSTEM REPRESSOR MNGR-RELATED"/>
    <property type="match status" value="1"/>
</dbReference>
<keyword evidence="4" id="KW-0812">Transmembrane</keyword>
<keyword evidence="1" id="KW-0805">Transcription regulation</keyword>
<evidence type="ECO:0000256" key="4">
    <source>
        <dbReference type="SAM" id="Phobius"/>
    </source>
</evidence>
<dbReference type="CDD" id="cd07377">
    <property type="entry name" value="WHTH_GntR"/>
    <property type="match status" value="1"/>
</dbReference>
<dbReference type="PROSITE" id="PS50949">
    <property type="entry name" value="HTH_GNTR"/>
    <property type="match status" value="1"/>
</dbReference>
<dbReference type="SMART" id="SM00866">
    <property type="entry name" value="UTRA"/>
    <property type="match status" value="1"/>
</dbReference>
<name>A0A6N7IU31_9FIRM</name>
<evidence type="ECO:0000313" key="7">
    <source>
        <dbReference type="Proteomes" id="UP000441717"/>
    </source>
</evidence>
<keyword evidence="4" id="KW-0472">Membrane</keyword>
<evidence type="ECO:0000256" key="2">
    <source>
        <dbReference type="ARBA" id="ARBA00023125"/>
    </source>
</evidence>
<dbReference type="Pfam" id="PF07702">
    <property type="entry name" value="UTRA"/>
    <property type="match status" value="1"/>
</dbReference>
<dbReference type="PRINTS" id="PR00035">
    <property type="entry name" value="HTHGNTR"/>
</dbReference>
<evidence type="ECO:0000313" key="6">
    <source>
        <dbReference type="EMBL" id="MQL53594.1"/>
    </source>
</evidence>
<comment type="caution">
    <text evidence="6">The sequence shown here is derived from an EMBL/GenBank/DDBJ whole genome shotgun (WGS) entry which is preliminary data.</text>
</comment>
<dbReference type="SUPFAM" id="SSF46785">
    <property type="entry name" value="Winged helix' DNA-binding domain"/>
    <property type="match status" value="1"/>
</dbReference>
<dbReference type="InterPro" id="IPR050679">
    <property type="entry name" value="Bact_HTH_transcr_reg"/>
</dbReference>
<dbReference type="InterPro" id="IPR036388">
    <property type="entry name" value="WH-like_DNA-bd_sf"/>
</dbReference>
<proteinExistence type="predicted"/>
<dbReference type="Gene3D" id="1.10.10.10">
    <property type="entry name" value="Winged helix-like DNA-binding domain superfamily/Winged helix DNA-binding domain"/>
    <property type="match status" value="1"/>
</dbReference>
<dbReference type="SUPFAM" id="SSF64288">
    <property type="entry name" value="Chorismate lyase-like"/>
    <property type="match status" value="1"/>
</dbReference>
<dbReference type="OrthoDB" id="162505at2"/>
<sequence>MYKSRKITNHWAALDGSVGILLLEVFGVFTHLDRKSPLHLYSQIKERLLEFIQKQVNQRGENLPQKLYPEETLAEMFSVSRATVRQAVQELVNEGILYRVRGVGTFINPPHVSGQLKEIERFVDEWSLQNKKIKVIIAAYEIIPAPAEWAKCLNMPPGAPVLYIDRRRYADGMPVALDDRYLPPEMREIVSPEDVQQESIFLTLARKGGLVIEKADYEIGAKAASQQEAARLNIQPGDPLLSRKLVIYAAPARPVITGLSVYRSDLFKYSVSVPAKSG</sequence>